<evidence type="ECO:0000313" key="3">
    <source>
        <dbReference type="Proteomes" id="UP000828390"/>
    </source>
</evidence>
<feature type="region of interest" description="Disordered" evidence="1">
    <location>
        <begin position="1"/>
        <end position="20"/>
    </location>
</feature>
<sequence length="80" mass="9126">MLKPHDGRRTMDKRRSQQLTMSTWSPGLFRILKQIGCPHPPTPSPELRSKMVSFHKDIKRKIFDGSSSEQFTISSGVKQG</sequence>
<name>A0A9D4JV10_DREPO</name>
<dbReference type="Proteomes" id="UP000828390">
    <property type="component" value="Unassembled WGS sequence"/>
</dbReference>
<keyword evidence="3" id="KW-1185">Reference proteome</keyword>
<dbReference type="EMBL" id="JAIWYP010000005">
    <property type="protein sequence ID" value="KAH3825755.1"/>
    <property type="molecule type" value="Genomic_DNA"/>
</dbReference>
<reference evidence="2" key="1">
    <citation type="journal article" date="2019" name="bioRxiv">
        <title>The Genome of the Zebra Mussel, Dreissena polymorpha: A Resource for Invasive Species Research.</title>
        <authorList>
            <person name="McCartney M.A."/>
            <person name="Auch B."/>
            <person name="Kono T."/>
            <person name="Mallez S."/>
            <person name="Zhang Y."/>
            <person name="Obille A."/>
            <person name="Becker A."/>
            <person name="Abrahante J.E."/>
            <person name="Garbe J."/>
            <person name="Badalamenti J.P."/>
            <person name="Herman A."/>
            <person name="Mangelson H."/>
            <person name="Liachko I."/>
            <person name="Sullivan S."/>
            <person name="Sone E.D."/>
            <person name="Koren S."/>
            <person name="Silverstein K.A.T."/>
            <person name="Beckman K.B."/>
            <person name="Gohl D.M."/>
        </authorList>
    </citation>
    <scope>NUCLEOTIDE SEQUENCE</scope>
    <source>
        <strain evidence="2">Duluth1</strain>
        <tissue evidence="2">Whole animal</tissue>
    </source>
</reference>
<organism evidence="2 3">
    <name type="scientific">Dreissena polymorpha</name>
    <name type="common">Zebra mussel</name>
    <name type="synonym">Mytilus polymorpha</name>
    <dbReference type="NCBI Taxonomy" id="45954"/>
    <lineage>
        <taxon>Eukaryota</taxon>
        <taxon>Metazoa</taxon>
        <taxon>Spiralia</taxon>
        <taxon>Lophotrochozoa</taxon>
        <taxon>Mollusca</taxon>
        <taxon>Bivalvia</taxon>
        <taxon>Autobranchia</taxon>
        <taxon>Heteroconchia</taxon>
        <taxon>Euheterodonta</taxon>
        <taxon>Imparidentia</taxon>
        <taxon>Neoheterodontei</taxon>
        <taxon>Myida</taxon>
        <taxon>Dreissenoidea</taxon>
        <taxon>Dreissenidae</taxon>
        <taxon>Dreissena</taxon>
    </lineage>
</organism>
<evidence type="ECO:0000256" key="1">
    <source>
        <dbReference type="SAM" id="MobiDB-lite"/>
    </source>
</evidence>
<comment type="caution">
    <text evidence="2">The sequence shown here is derived from an EMBL/GenBank/DDBJ whole genome shotgun (WGS) entry which is preliminary data.</text>
</comment>
<feature type="compositionally biased region" description="Basic and acidic residues" evidence="1">
    <location>
        <begin position="1"/>
        <end position="15"/>
    </location>
</feature>
<dbReference type="AlphaFoldDB" id="A0A9D4JV10"/>
<gene>
    <name evidence="2" type="ORF">DPMN_127636</name>
</gene>
<reference evidence="2" key="2">
    <citation type="submission" date="2020-11" db="EMBL/GenBank/DDBJ databases">
        <authorList>
            <person name="McCartney M.A."/>
            <person name="Auch B."/>
            <person name="Kono T."/>
            <person name="Mallez S."/>
            <person name="Becker A."/>
            <person name="Gohl D.M."/>
            <person name="Silverstein K.A.T."/>
            <person name="Koren S."/>
            <person name="Bechman K.B."/>
            <person name="Herman A."/>
            <person name="Abrahante J.E."/>
            <person name="Garbe J."/>
        </authorList>
    </citation>
    <scope>NUCLEOTIDE SEQUENCE</scope>
    <source>
        <strain evidence="2">Duluth1</strain>
        <tissue evidence="2">Whole animal</tissue>
    </source>
</reference>
<evidence type="ECO:0000313" key="2">
    <source>
        <dbReference type="EMBL" id="KAH3825755.1"/>
    </source>
</evidence>
<proteinExistence type="predicted"/>
<protein>
    <submittedName>
        <fullName evidence="2">Uncharacterized protein</fullName>
    </submittedName>
</protein>
<accession>A0A9D4JV10</accession>